<reference evidence="2 3" key="1">
    <citation type="submission" date="2017-05" db="EMBL/GenBank/DDBJ databases">
        <authorList>
            <person name="Varghese N."/>
            <person name="Submissions S."/>
        </authorList>
    </citation>
    <scope>NUCLEOTIDE SEQUENCE [LARGE SCALE GENOMIC DNA]</scope>
    <source>
        <strain evidence="2 3">MACB1020</strain>
    </source>
</reference>
<dbReference type="InterPro" id="IPR019074">
    <property type="entry name" value="YabQ"/>
</dbReference>
<evidence type="ECO:0000313" key="2">
    <source>
        <dbReference type="EMBL" id="SMR95134.1"/>
    </source>
</evidence>
<protein>
    <submittedName>
        <fullName evidence="2">Spore cortex protein YabQ (Spore_YabQ)</fullName>
    </submittedName>
</protein>
<feature type="transmembrane region" description="Helical" evidence="1">
    <location>
        <begin position="27"/>
        <end position="52"/>
    </location>
</feature>
<proteinExistence type="predicted"/>
<organism evidence="2 3">
    <name type="scientific">Caldicellulosiruptor bescii</name>
    <name type="common">Anaerocellum thermophilum</name>
    <dbReference type="NCBI Taxonomy" id="31899"/>
    <lineage>
        <taxon>Bacteria</taxon>
        <taxon>Bacillati</taxon>
        <taxon>Bacillota</taxon>
        <taxon>Bacillota incertae sedis</taxon>
        <taxon>Caldicellulosiruptorales</taxon>
        <taxon>Caldicellulosiruptoraceae</taxon>
        <taxon>Caldicellulosiruptor</taxon>
    </lineage>
</organism>
<evidence type="ECO:0000256" key="1">
    <source>
        <dbReference type="SAM" id="Phobius"/>
    </source>
</evidence>
<dbReference type="EMBL" id="FXXC01000001">
    <property type="protein sequence ID" value="SMR95134.1"/>
    <property type="molecule type" value="Genomic_DNA"/>
</dbReference>
<feature type="transmembrane region" description="Helical" evidence="1">
    <location>
        <begin position="91"/>
        <end position="108"/>
    </location>
</feature>
<keyword evidence="1" id="KW-0812">Transmembrane</keyword>
<accession>A0ABY1SB41</accession>
<dbReference type="NCBIfam" id="TIGR02893">
    <property type="entry name" value="spore_yabQ"/>
    <property type="match status" value="1"/>
</dbReference>
<comment type="caution">
    <text evidence="2">The sequence shown here is derived from an EMBL/GenBank/DDBJ whole genome shotgun (WGS) entry which is preliminary data.</text>
</comment>
<dbReference type="Proteomes" id="UP000196803">
    <property type="component" value="Unassembled WGS sequence"/>
</dbReference>
<sequence>MSMVKVQKKDCFRDYLNERRERLPKSIFSQISDFTSCFFLGFAVGIVFDSFFFKRILKRRTREILFFISSILSTAVLIAGLMFINFYTLKWYTFLSVACGIYVYKNTISPLYKGFLKKVNKVLSFNKR</sequence>
<evidence type="ECO:0000313" key="3">
    <source>
        <dbReference type="Proteomes" id="UP000196803"/>
    </source>
</evidence>
<keyword evidence="1" id="KW-1133">Transmembrane helix</keyword>
<keyword evidence="1" id="KW-0472">Membrane</keyword>
<feature type="transmembrane region" description="Helical" evidence="1">
    <location>
        <begin position="64"/>
        <end position="85"/>
    </location>
</feature>
<gene>
    <name evidence="2" type="ORF">SAMN05216240_2459</name>
</gene>
<keyword evidence="3" id="KW-1185">Reference proteome</keyword>
<name>A0ABY1SB41_CALBS</name>